<name>A0A3R9WP95_9SPHN</name>
<dbReference type="SUPFAM" id="SSF56563">
    <property type="entry name" value="Major capsid protein gp5"/>
    <property type="match status" value="1"/>
</dbReference>
<evidence type="ECO:0000259" key="3">
    <source>
        <dbReference type="Pfam" id="PF05065"/>
    </source>
</evidence>
<dbReference type="Gene3D" id="3.30.2320.10">
    <property type="entry name" value="hypothetical protein PF0899 domain"/>
    <property type="match status" value="1"/>
</dbReference>
<protein>
    <submittedName>
        <fullName evidence="4">Phage major capsid protein</fullName>
    </submittedName>
</protein>
<dbReference type="RefSeq" id="WP_126717986.1">
    <property type="nucleotide sequence ID" value="NZ_RWJF01000001.1"/>
</dbReference>
<dbReference type="EMBL" id="RWJF01000001">
    <property type="protein sequence ID" value="RST30151.1"/>
    <property type="molecule type" value="Genomic_DNA"/>
</dbReference>
<evidence type="ECO:0000313" key="5">
    <source>
        <dbReference type="Proteomes" id="UP000274661"/>
    </source>
</evidence>
<feature type="compositionally biased region" description="Basic and acidic residues" evidence="2">
    <location>
        <begin position="82"/>
        <end position="102"/>
    </location>
</feature>
<dbReference type="NCBIfam" id="TIGR01554">
    <property type="entry name" value="major_cap_HK97"/>
    <property type="match status" value="1"/>
</dbReference>
<dbReference type="InterPro" id="IPR054612">
    <property type="entry name" value="Phage_capsid-like_C"/>
</dbReference>
<gene>
    <name evidence="4" type="ORF">HMF7854_04410</name>
</gene>
<accession>A0A3R9WP95</accession>
<comment type="subcellular location">
    <subcellularLocation>
        <location evidence="1">Virion</location>
    </subcellularLocation>
</comment>
<dbReference type="Gene3D" id="3.30.2400.10">
    <property type="entry name" value="Major capsid protein gp5"/>
    <property type="match status" value="1"/>
</dbReference>
<dbReference type="AlphaFoldDB" id="A0A3R9WP95"/>
<sequence>MARLIQLHEQRGRLVTQAREALDAITNNTDDARTAELEGRHDTIMGELDKLDAQIKREARQAQLETEEDERRSRQRPTGPDAETRARDGNEDDRPTNEEAERAQTEYRDAFFAMLAEGGDVSTLSAEQRTLLRRGYVENRTQTVGTPAAGGYTVPRTLANRIIEVMKDWGPMYDPGITDEMTTSGGNPYDLPTNDDTGNSAGDLAEAADLTDDGSGDLIFGQATISAYVSATPWLKISFELLQDSQFNVEQFIARKLGERLGRRANAKLTVGTGVSQPQGIVVGSAQGKIAAAVAAIAADELIELQHSVNQAYRRSPSCRWMFADTTLAAIRKLKDGQGNYLWQMGDVRANAPDVILGKRYEVNDDVPVMATGNRSVLFGDFSRYTVRKVGSPLIGTVRERFWPKVGMAGLARYDGRLLDANAVKHLKQA</sequence>
<evidence type="ECO:0000313" key="4">
    <source>
        <dbReference type="EMBL" id="RST30151.1"/>
    </source>
</evidence>
<evidence type="ECO:0000256" key="1">
    <source>
        <dbReference type="ARBA" id="ARBA00004328"/>
    </source>
</evidence>
<dbReference type="InterPro" id="IPR024455">
    <property type="entry name" value="Phage_capsid"/>
</dbReference>
<reference evidence="4 5" key="1">
    <citation type="submission" date="2018-12" db="EMBL/GenBank/DDBJ databases">
        <title>Sphingomonas sp. HMF7854 Genome sequencing and assembly.</title>
        <authorList>
            <person name="Cha I."/>
            <person name="Kang H."/>
            <person name="Kim H."/>
            <person name="Kang J."/>
            <person name="Joh K."/>
        </authorList>
    </citation>
    <scope>NUCLEOTIDE SEQUENCE [LARGE SCALE GENOMIC DNA]</scope>
    <source>
        <strain evidence="4 5">HMF7854</strain>
    </source>
</reference>
<feature type="region of interest" description="Disordered" evidence="2">
    <location>
        <begin position="59"/>
        <end position="102"/>
    </location>
</feature>
<feature type="domain" description="Phage capsid-like C-terminal" evidence="3">
    <location>
        <begin position="150"/>
        <end position="428"/>
    </location>
</feature>
<proteinExistence type="predicted"/>
<dbReference type="OrthoDB" id="9786516at2"/>
<evidence type="ECO:0000256" key="2">
    <source>
        <dbReference type="SAM" id="MobiDB-lite"/>
    </source>
</evidence>
<dbReference type="Proteomes" id="UP000274661">
    <property type="component" value="Unassembled WGS sequence"/>
</dbReference>
<comment type="caution">
    <text evidence="4">The sequence shown here is derived from an EMBL/GenBank/DDBJ whole genome shotgun (WGS) entry which is preliminary data.</text>
</comment>
<keyword evidence="5" id="KW-1185">Reference proteome</keyword>
<organism evidence="4 5">
    <name type="scientific">Sphingomonas ginkgonis</name>
    <dbReference type="NCBI Taxonomy" id="2315330"/>
    <lineage>
        <taxon>Bacteria</taxon>
        <taxon>Pseudomonadati</taxon>
        <taxon>Pseudomonadota</taxon>
        <taxon>Alphaproteobacteria</taxon>
        <taxon>Sphingomonadales</taxon>
        <taxon>Sphingomonadaceae</taxon>
        <taxon>Sphingomonas</taxon>
    </lineage>
</organism>
<dbReference type="Pfam" id="PF05065">
    <property type="entry name" value="Phage_capsid"/>
    <property type="match status" value="1"/>
</dbReference>